<comment type="caution">
    <text evidence="2">The sequence shown here is derived from an EMBL/GenBank/DDBJ whole genome shotgun (WGS) entry which is preliminary data.</text>
</comment>
<organism evidence="2 3">
    <name type="scientific">Amycolatopsis bartoniae</name>
    <dbReference type="NCBI Taxonomy" id="941986"/>
    <lineage>
        <taxon>Bacteria</taxon>
        <taxon>Bacillati</taxon>
        <taxon>Actinomycetota</taxon>
        <taxon>Actinomycetes</taxon>
        <taxon>Pseudonocardiales</taxon>
        <taxon>Pseudonocardiaceae</taxon>
        <taxon>Amycolatopsis</taxon>
    </lineage>
</organism>
<protein>
    <submittedName>
        <fullName evidence="2">Membrane protein</fullName>
    </submittedName>
</protein>
<evidence type="ECO:0000313" key="2">
    <source>
        <dbReference type="EMBL" id="GHF46170.1"/>
    </source>
</evidence>
<dbReference type="GO" id="GO:0005886">
    <property type="term" value="C:plasma membrane"/>
    <property type="evidence" value="ECO:0007669"/>
    <property type="project" value="UniProtKB-SubCell"/>
</dbReference>
<dbReference type="RefSeq" id="WP_145935880.1">
    <property type="nucleotide sequence ID" value="NZ_BNAV01000002.1"/>
</dbReference>
<dbReference type="PANTHER" id="PTHR37305:SF1">
    <property type="entry name" value="MEMBRANE PROTEIN"/>
    <property type="match status" value="1"/>
</dbReference>
<feature type="transmembrane region" description="Helical" evidence="1">
    <location>
        <begin position="134"/>
        <end position="158"/>
    </location>
</feature>
<dbReference type="OrthoDB" id="3217553at2"/>
<gene>
    <name evidence="2" type="ORF">GCM10017566_19060</name>
</gene>
<dbReference type="PANTHER" id="PTHR37305">
    <property type="entry name" value="INTEGRAL MEMBRANE PROTEIN-RELATED"/>
    <property type="match status" value="1"/>
</dbReference>
<reference evidence="2" key="2">
    <citation type="submission" date="2020-09" db="EMBL/GenBank/DDBJ databases">
        <authorList>
            <person name="Sun Q."/>
            <person name="Zhou Y."/>
        </authorList>
    </citation>
    <scope>NUCLEOTIDE SEQUENCE</scope>
    <source>
        <strain evidence="2">CGMCC 4.7679</strain>
    </source>
</reference>
<name>A0A8H9ISN9_9PSEU</name>
<reference evidence="2" key="1">
    <citation type="journal article" date="2014" name="Int. J. Syst. Evol. Microbiol.">
        <title>Complete genome sequence of Corynebacterium casei LMG S-19264T (=DSM 44701T), isolated from a smear-ripened cheese.</title>
        <authorList>
            <consortium name="US DOE Joint Genome Institute (JGI-PGF)"/>
            <person name="Walter F."/>
            <person name="Albersmeier A."/>
            <person name="Kalinowski J."/>
            <person name="Ruckert C."/>
        </authorList>
    </citation>
    <scope>NUCLEOTIDE SEQUENCE</scope>
    <source>
        <strain evidence="2">CGMCC 4.7679</strain>
    </source>
</reference>
<feature type="transmembrane region" description="Helical" evidence="1">
    <location>
        <begin position="68"/>
        <end position="94"/>
    </location>
</feature>
<feature type="transmembrane region" description="Helical" evidence="1">
    <location>
        <begin position="263"/>
        <end position="282"/>
    </location>
</feature>
<evidence type="ECO:0000313" key="3">
    <source>
        <dbReference type="Proteomes" id="UP000658656"/>
    </source>
</evidence>
<dbReference type="Pfam" id="PF12679">
    <property type="entry name" value="ABC2_membrane_2"/>
    <property type="match status" value="1"/>
</dbReference>
<dbReference type="GO" id="GO:0140359">
    <property type="term" value="F:ABC-type transporter activity"/>
    <property type="evidence" value="ECO:0007669"/>
    <property type="project" value="InterPro"/>
</dbReference>
<keyword evidence="3" id="KW-1185">Reference proteome</keyword>
<accession>A0A8H9ISN9</accession>
<dbReference type="AlphaFoldDB" id="A0A8H9ISN9"/>
<feature type="transmembrane region" description="Helical" evidence="1">
    <location>
        <begin position="210"/>
        <end position="232"/>
    </location>
</feature>
<dbReference type="EMBL" id="BNAV01000002">
    <property type="protein sequence ID" value="GHF46170.1"/>
    <property type="molecule type" value="Genomic_DNA"/>
</dbReference>
<proteinExistence type="predicted"/>
<feature type="transmembrane region" description="Helical" evidence="1">
    <location>
        <begin position="36"/>
        <end position="56"/>
    </location>
</feature>
<dbReference type="Proteomes" id="UP000658656">
    <property type="component" value="Unassembled WGS sequence"/>
</dbReference>
<evidence type="ECO:0000256" key="1">
    <source>
        <dbReference type="SAM" id="Phobius"/>
    </source>
</evidence>
<keyword evidence="1" id="KW-0812">Transmembrane</keyword>
<feature type="transmembrane region" description="Helical" evidence="1">
    <location>
        <begin position="178"/>
        <end position="203"/>
    </location>
</feature>
<keyword evidence="1" id="KW-0472">Membrane</keyword>
<keyword evidence="1" id="KW-1133">Transmembrane helix</keyword>
<sequence length="287" mass="29318">MTTATMTAAPAQRTTVPLLRLYRAELRWIFRRPRTLVVLGLLALIPVVVAIGLAIGRSTDQGPGNGGVALLTTAAANALVLPIAVLAVTLNLLLPLTTAMSAGDAVAGELAHGTLRGWLIAPVSRGRLLAVKALGVATFTLASVALMAVVGVLAGLAINGTGSLYTLSGSTLSFGAALGHIAIAVGWVTLQLWAIGAVALAVSACTEHPMLVVVSVLAGTIVSSVLLLLSAVDWLHPFLLPQSWDSITDVLRDPMPTAGLAEGAARAACYLVIGLSLAYARITTKDG</sequence>